<feature type="domain" description="Heterokaryon incompatibility" evidence="2">
    <location>
        <begin position="8"/>
        <end position="139"/>
    </location>
</feature>
<dbReference type="InterPro" id="IPR010730">
    <property type="entry name" value="HET"/>
</dbReference>
<dbReference type="PANTHER" id="PTHR33112">
    <property type="entry name" value="DOMAIN PROTEIN, PUTATIVE-RELATED"/>
    <property type="match status" value="1"/>
</dbReference>
<organism evidence="3 4">
    <name type="scientific">Neocucurbitaria cava</name>
    <dbReference type="NCBI Taxonomy" id="798079"/>
    <lineage>
        <taxon>Eukaryota</taxon>
        <taxon>Fungi</taxon>
        <taxon>Dikarya</taxon>
        <taxon>Ascomycota</taxon>
        <taxon>Pezizomycotina</taxon>
        <taxon>Dothideomycetes</taxon>
        <taxon>Pleosporomycetidae</taxon>
        <taxon>Pleosporales</taxon>
        <taxon>Pleosporineae</taxon>
        <taxon>Cucurbitariaceae</taxon>
        <taxon>Neocucurbitaria</taxon>
    </lineage>
</organism>
<reference evidence="3" key="1">
    <citation type="submission" date="2022-10" db="EMBL/GenBank/DDBJ databases">
        <title>Tapping the CABI collections for fungal endophytes: first genome assemblies for Collariella, Neodidymelliopsis, Ascochyta clinopodiicola, Didymella pomorum, Didymosphaeria variabile, Neocosmospora piperis and Neocucurbitaria cava.</title>
        <authorList>
            <person name="Hill R."/>
        </authorList>
    </citation>
    <scope>NUCLEOTIDE SEQUENCE</scope>
    <source>
        <strain evidence="3">IMI 356814</strain>
    </source>
</reference>
<dbReference type="AlphaFoldDB" id="A0A9W8YFX4"/>
<name>A0A9W8YFX4_9PLEO</name>
<dbReference type="Pfam" id="PF06985">
    <property type="entry name" value="HET"/>
    <property type="match status" value="1"/>
</dbReference>
<evidence type="ECO:0000256" key="1">
    <source>
        <dbReference type="SAM" id="MobiDB-lite"/>
    </source>
</evidence>
<dbReference type="OrthoDB" id="5347061at2759"/>
<proteinExistence type="predicted"/>
<evidence type="ECO:0000313" key="4">
    <source>
        <dbReference type="Proteomes" id="UP001140560"/>
    </source>
</evidence>
<feature type="compositionally biased region" description="Basic and acidic residues" evidence="1">
    <location>
        <begin position="223"/>
        <end position="234"/>
    </location>
</feature>
<evidence type="ECO:0000313" key="3">
    <source>
        <dbReference type="EMBL" id="KAJ4377204.1"/>
    </source>
</evidence>
<evidence type="ECO:0000259" key="2">
    <source>
        <dbReference type="Pfam" id="PF06985"/>
    </source>
</evidence>
<dbReference type="EMBL" id="JAPEUY010000001">
    <property type="protein sequence ID" value="KAJ4377204.1"/>
    <property type="molecule type" value="Genomic_DNA"/>
</dbReference>
<dbReference type="PANTHER" id="PTHR33112:SF9">
    <property type="entry name" value="HETEROKARYON INCOMPATIBILITY DOMAIN-CONTAINING PROTEIN"/>
    <property type="match status" value="1"/>
</dbReference>
<accession>A0A9W8YFX4</accession>
<feature type="compositionally biased region" description="Acidic residues" evidence="1">
    <location>
        <begin position="205"/>
        <end position="217"/>
    </location>
</feature>
<feature type="region of interest" description="Disordered" evidence="1">
    <location>
        <begin position="205"/>
        <end position="239"/>
    </location>
</feature>
<sequence length="602" mass="67295">MENLRTRQDGISLGSLPKTFKEAIICCRKLGLPYLWIDSLCIVQDDKDDWERESGHMDSIYYNSTLTLAATNSPDSSGGLFIPRRPHDYPYGDIVTLPTSFGGHNGQAYVTTSTWGVYGPPASDLANGILRSRGWIMQEKYLARRTLHFLAGQMVWECCERIIGQSDFNESFKNNFHTSPRREMKAFAKGFMGSHTFREYGFDDGSFDEESKDDEDGTLGGEQDYRPSEGKDFKELDDDEAPESPGFFTSLHASEHGRASSIIDLRDLQYQTSAPPALVTRKIDNELYNFLDVATRHTIYHVWYSVVEQYSTRELTFESDKLPALAGIASRVRAITHDQYLAGHWRRELERSLFWHMETEPNTGTPARVKKYRAPSWSWASVNGLTSFSFADLAEYCDKPASIEVLEASTQVEGGNPFGCVSSAKLIIKASILEATWNAQVKGWILSGNFVDPLDANSTNTPRGNLRFFNGNGSTMQHVAGFWDYDDNLNGILPGPPLTPTDSWDSVIVPRLVPGYGFLSTPGLNRRVHGKEFMETPLWKRGTYVPEDLVLVKGPVRKTGVHVLVLAKADGEGGEGVYRRLGMGQLGSWDEAVESVEILTVV</sequence>
<dbReference type="Proteomes" id="UP001140560">
    <property type="component" value="Unassembled WGS sequence"/>
</dbReference>
<protein>
    <recommendedName>
        <fullName evidence="2">Heterokaryon incompatibility domain-containing protein</fullName>
    </recommendedName>
</protein>
<keyword evidence="4" id="KW-1185">Reference proteome</keyword>
<gene>
    <name evidence="3" type="ORF">N0V83_000027</name>
</gene>
<comment type="caution">
    <text evidence="3">The sequence shown here is derived from an EMBL/GenBank/DDBJ whole genome shotgun (WGS) entry which is preliminary data.</text>
</comment>